<dbReference type="CDD" id="cd13922">
    <property type="entry name" value="Azurin"/>
    <property type="match status" value="1"/>
</dbReference>
<evidence type="ECO:0000259" key="6">
    <source>
        <dbReference type="Pfam" id="PF00127"/>
    </source>
</evidence>
<dbReference type="RefSeq" id="WP_377321169.1">
    <property type="nucleotide sequence ID" value="NZ_JBHSNF010000003.1"/>
</dbReference>
<dbReference type="Pfam" id="PF00127">
    <property type="entry name" value="Copper-bind"/>
    <property type="match status" value="1"/>
</dbReference>
<evidence type="ECO:0000256" key="4">
    <source>
        <dbReference type="ARBA" id="ARBA00023008"/>
    </source>
</evidence>
<dbReference type="EMBL" id="JBHSNF010000003">
    <property type="protein sequence ID" value="MFC5526963.1"/>
    <property type="molecule type" value="Genomic_DNA"/>
</dbReference>
<dbReference type="SUPFAM" id="SSF49503">
    <property type="entry name" value="Cupredoxins"/>
    <property type="match status" value="1"/>
</dbReference>
<evidence type="ECO:0000256" key="1">
    <source>
        <dbReference type="ARBA" id="ARBA00022448"/>
    </source>
</evidence>
<dbReference type="Gene3D" id="2.60.40.420">
    <property type="entry name" value="Cupredoxins - blue copper proteins"/>
    <property type="match status" value="1"/>
</dbReference>
<keyword evidence="8" id="KW-1185">Reference proteome</keyword>
<dbReference type="NCBIfam" id="TIGR02695">
    <property type="entry name" value="azurin"/>
    <property type="match status" value="1"/>
</dbReference>
<dbReference type="PANTHER" id="PTHR38439:SF2">
    <property type="entry name" value="OUTER MEMBRANE PROTEIN H.8"/>
    <property type="match status" value="1"/>
</dbReference>
<protein>
    <recommendedName>
        <fullName evidence="5">Azurin</fullName>
    </recommendedName>
</protein>
<keyword evidence="3 5" id="KW-0249">Electron transport</keyword>
<feature type="signal peptide" evidence="5">
    <location>
        <begin position="1"/>
        <end position="20"/>
    </location>
</feature>
<accession>A0ABW0QQB6</accession>
<dbReference type="InterPro" id="IPR014068">
    <property type="entry name" value="Azurin"/>
</dbReference>
<dbReference type="Proteomes" id="UP001596114">
    <property type="component" value="Unassembled WGS sequence"/>
</dbReference>
<reference evidence="8" key="1">
    <citation type="journal article" date="2019" name="Int. J. Syst. Evol. Microbiol.">
        <title>The Global Catalogue of Microorganisms (GCM) 10K type strain sequencing project: providing services to taxonomists for standard genome sequencing and annotation.</title>
        <authorList>
            <consortium name="The Broad Institute Genomics Platform"/>
            <consortium name="The Broad Institute Genome Sequencing Center for Infectious Disease"/>
            <person name="Wu L."/>
            <person name="Ma J."/>
        </authorList>
    </citation>
    <scope>NUCLEOTIDE SEQUENCE [LARGE SCALE GENOMIC DNA]</scope>
    <source>
        <strain evidence="8">CGMCC 1.16619</strain>
    </source>
</reference>
<gene>
    <name evidence="7" type="primary">azu</name>
    <name evidence="7" type="ORF">ACFPPA_14585</name>
</gene>
<keyword evidence="2 5" id="KW-0479">Metal-binding</keyword>
<keyword evidence="4 5" id="KW-0186">Copper</keyword>
<name>A0ABW0QQB6_9GAMM</name>
<feature type="domain" description="Blue (type 1) copper" evidence="6">
    <location>
        <begin position="22"/>
        <end position="148"/>
    </location>
</feature>
<keyword evidence="5" id="KW-0574">Periplasm</keyword>
<proteinExistence type="predicted"/>
<organism evidence="7 8">
    <name type="scientific">Rhodanobacter ginsengisoli</name>
    <dbReference type="NCBI Taxonomy" id="418646"/>
    <lineage>
        <taxon>Bacteria</taxon>
        <taxon>Pseudomonadati</taxon>
        <taxon>Pseudomonadota</taxon>
        <taxon>Gammaproteobacteria</taxon>
        <taxon>Lysobacterales</taxon>
        <taxon>Rhodanobacteraceae</taxon>
        <taxon>Rhodanobacter</taxon>
    </lineage>
</organism>
<dbReference type="PANTHER" id="PTHR38439">
    <property type="entry name" value="AURACYANIN-B"/>
    <property type="match status" value="1"/>
</dbReference>
<sequence>MKLQIFALMLLGLVAAPTWAASCSAKVEGNDMLRFNKASIEVPKTCTTFTVTLDNVGSMPRSVMGHNVVIAPKADEQAVINDGAAAGIDHDYVKPNDDRVVASTKLIGGGETTSTTFKVAALKPGVAYSFFCTCPGHASLMKGTVVLN</sequence>
<evidence type="ECO:0000313" key="7">
    <source>
        <dbReference type="EMBL" id="MFC5526963.1"/>
    </source>
</evidence>
<dbReference type="InterPro" id="IPR028871">
    <property type="entry name" value="BlueCu_1_BS"/>
</dbReference>
<comment type="subcellular location">
    <subcellularLocation>
        <location evidence="5">Periplasm</location>
    </subcellularLocation>
</comment>
<dbReference type="PROSITE" id="PS51257">
    <property type="entry name" value="PROKAR_LIPOPROTEIN"/>
    <property type="match status" value="1"/>
</dbReference>
<evidence type="ECO:0000313" key="8">
    <source>
        <dbReference type="Proteomes" id="UP001596114"/>
    </source>
</evidence>
<dbReference type="InterPro" id="IPR000923">
    <property type="entry name" value="BlueCu_1"/>
</dbReference>
<evidence type="ECO:0000256" key="5">
    <source>
        <dbReference type="RuleBase" id="RU363017"/>
    </source>
</evidence>
<dbReference type="InterPro" id="IPR008972">
    <property type="entry name" value="Cupredoxin"/>
</dbReference>
<keyword evidence="1 5" id="KW-0813">Transport</keyword>
<feature type="chain" id="PRO_5044979551" description="Azurin" evidence="5">
    <location>
        <begin position="21"/>
        <end position="148"/>
    </location>
</feature>
<keyword evidence="5" id="KW-0732">Signal</keyword>
<comment type="caution">
    <text evidence="7">The sequence shown here is derived from an EMBL/GenBank/DDBJ whole genome shotgun (WGS) entry which is preliminary data.</text>
</comment>
<dbReference type="InterPro" id="IPR050845">
    <property type="entry name" value="Cu-binding_ET"/>
</dbReference>
<dbReference type="PROSITE" id="PS00196">
    <property type="entry name" value="COPPER_BLUE"/>
    <property type="match status" value="1"/>
</dbReference>
<comment type="function">
    <text evidence="5">Transfers electrons from cytochrome c551 to cytochrome oxidase.</text>
</comment>
<evidence type="ECO:0000256" key="2">
    <source>
        <dbReference type="ARBA" id="ARBA00022723"/>
    </source>
</evidence>
<evidence type="ECO:0000256" key="3">
    <source>
        <dbReference type="ARBA" id="ARBA00022982"/>
    </source>
</evidence>